<dbReference type="InterPro" id="IPR001451">
    <property type="entry name" value="Hexapep"/>
</dbReference>
<dbReference type="Gene3D" id="2.160.10.10">
    <property type="entry name" value="Hexapeptide repeat proteins"/>
    <property type="match status" value="1"/>
</dbReference>
<dbReference type="SUPFAM" id="SSF51161">
    <property type="entry name" value="Trimeric LpxA-like enzymes"/>
    <property type="match status" value="1"/>
</dbReference>
<dbReference type="GO" id="GO:0004089">
    <property type="term" value="F:carbonate dehydratase activity"/>
    <property type="evidence" value="ECO:0007669"/>
    <property type="project" value="UniProtKB-EC"/>
</dbReference>
<dbReference type="InterPro" id="IPR011004">
    <property type="entry name" value="Trimer_LpxA-like_sf"/>
</dbReference>
<gene>
    <name evidence="1" type="ORF">AVDCRST_MAG05-175</name>
</gene>
<evidence type="ECO:0000313" key="1">
    <source>
        <dbReference type="EMBL" id="CAA9467239.1"/>
    </source>
</evidence>
<proteinExistence type="predicted"/>
<accession>A0A6J4R8M7</accession>
<dbReference type="PANTHER" id="PTHR13061:SF29">
    <property type="entry name" value="GAMMA CARBONIC ANHYDRASE-LIKE 1, MITOCHONDRIAL-RELATED"/>
    <property type="match status" value="1"/>
</dbReference>
<dbReference type="InterPro" id="IPR047324">
    <property type="entry name" value="LbH_gamma_CA-like"/>
</dbReference>
<organism evidence="1">
    <name type="scientific">uncultured Rubrobacteraceae bacterium</name>
    <dbReference type="NCBI Taxonomy" id="349277"/>
    <lineage>
        <taxon>Bacteria</taxon>
        <taxon>Bacillati</taxon>
        <taxon>Actinomycetota</taxon>
        <taxon>Rubrobacteria</taxon>
        <taxon>Rubrobacterales</taxon>
        <taxon>Rubrobacteraceae</taxon>
        <taxon>environmental samples</taxon>
    </lineage>
</organism>
<dbReference type="AlphaFoldDB" id="A0A6J4R8M7"/>
<dbReference type="InterPro" id="IPR050484">
    <property type="entry name" value="Transf_Hexapept/Carb_Anhydrase"/>
</dbReference>
<keyword evidence="1" id="KW-0456">Lyase</keyword>
<reference evidence="1" key="1">
    <citation type="submission" date="2020-02" db="EMBL/GenBank/DDBJ databases">
        <authorList>
            <person name="Meier V. D."/>
        </authorList>
    </citation>
    <scope>NUCLEOTIDE SEQUENCE</scope>
    <source>
        <strain evidence="1">AVDCRST_MAG05</strain>
    </source>
</reference>
<dbReference type="EMBL" id="CADCVM010000027">
    <property type="protein sequence ID" value="CAA9467239.1"/>
    <property type="molecule type" value="Genomic_DNA"/>
</dbReference>
<dbReference type="CDD" id="cd04645">
    <property type="entry name" value="LbH_gamma_CA_like"/>
    <property type="match status" value="1"/>
</dbReference>
<protein>
    <submittedName>
        <fullName evidence="1">Carbonic anhydrase, gamma class</fullName>
        <ecNumber evidence="1">4.2.1.1</ecNumber>
    </submittedName>
</protein>
<dbReference type="EC" id="4.2.1.1" evidence="1"/>
<name>A0A6J4R8M7_9ACTN</name>
<dbReference type="Pfam" id="PF00132">
    <property type="entry name" value="Hexapep"/>
    <property type="match status" value="1"/>
</dbReference>
<sequence>MDLTAGGALLPHGDDYPELAPSAWVAPGAYVIGKVHLGEDSSVWYGAVLRGDTEPIRIGARTNVQDGCVLHADPGFPATVGEGCVVGHNAVVHGCEVGDGCLIGMGATILNGAKIGAGSIVAAGAVVPENREFPPRSLIVGIPAKQVGEVSEEQARDVERGAREYVERAAAHRDSLHRTQ</sequence>
<dbReference type="PANTHER" id="PTHR13061">
    <property type="entry name" value="DYNACTIN SUBUNIT P25"/>
    <property type="match status" value="1"/>
</dbReference>